<feature type="non-terminal residue" evidence="3">
    <location>
        <position position="1"/>
    </location>
</feature>
<accession>A0A851FBA5</accession>
<dbReference type="PANTHER" id="PTHR24252">
    <property type="entry name" value="ACROSIN-RELATED"/>
    <property type="match status" value="1"/>
</dbReference>
<evidence type="ECO:0000313" key="3">
    <source>
        <dbReference type="EMBL" id="NWI92179.1"/>
    </source>
</evidence>
<dbReference type="OrthoDB" id="6380398at2759"/>
<evidence type="ECO:0000259" key="2">
    <source>
        <dbReference type="Pfam" id="PF00089"/>
    </source>
</evidence>
<proteinExistence type="predicted"/>
<dbReference type="AlphaFoldDB" id="A0A851FBA5"/>
<keyword evidence="4" id="KW-1185">Reference proteome</keyword>
<dbReference type="InterPro" id="IPR043504">
    <property type="entry name" value="Peptidase_S1_PA_chymotrypsin"/>
</dbReference>
<reference evidence="3" key="1">
    <citation type="submission" date="2019-10" db="EMBL/GenBank/DDBJ databases">
        <title>Bird 10,000 Genomes (B10K) Project - Family phase.</title>
        <authorList>
            <person name="Zhang G."/>
        </authorList>
    </citation>
    <scope>NUCLEOTIDE SEQUENCE</scope>
    <source>
        <strain evidence="3">B10K-DU-002-53</strain>
        <tissue evidence="3">Muscle</tissue>
    </source>
</reference>
<dbReference type="GO" id="GO:0006508">
    <property type="term" value="P:proteolysis"/>
    <property type="evidence" value="ECO:0007669"/>
    <property type="project" value="InterPro"/>
</dbReference>
<dbReference type="EMBL" id="WEKX01016319">
    <property type="protein sequence ID" value="NWI92179.1"/>
    <property type="molecule type" value="Genomic_DNA"/>
</dbReference>
<organism evidence="3 4">
    <name type="scientific">Pitta sordida</name>
    <name type="common">Hooded pitta</name>
    <dbReference type="NCBI Taxonomy" id="9163"/>
    <lineage>
        <taxon>Eukaryota</taxon>
        <taxon>Metazoa</taxon>
        <taxon>Chordata</taxon>
        <taxon>Craniata</taxon>
        <taxon>Vertebrata</taxon>
        <taxon>Euteleostomi</taxon>
        <taxon>Archelosauria</taxon>
        <taxon>Archosauria</taxon>
        <taxon>Dinosauria</taxon>
        <taxon>Saurischia</taxon>
        <taxon>Theropoda</taxon>
        <taxon>Coelurosauria</taxon>
        <taxon>Aves</taxon>
        <taxon>Neognathae</taxon>
        <taxon>Neoaves</taxon>
        <taxon>Telluraves</taxon>
        <taxon>Australaves</taxon>
        <taxon>Passeriformes</taxon>
        <taxon>Pittidae</taxon>
        <taxon>Pitta</taxon>
    </lineage>
</organism>
<dbReference type="GO" id="GO:0004252">
    <property type="term" value="F:serine-type endopeptidase activity"/>
    <property type="evidence" value="ECO:0007669"/>
    <property type="project" value="InterPro"/>
</dbReference>
<dbReference type="InterPro" id="IPR001254">
    <property type="entry name" value="Trypsin_dom"/>
</dbReference>
<evidence type="ECO:0000313" key="4">
    <source>
        <dbReference type="Proteomes" id="UP000633448"/>
    </source>
</evidence>
<sequence length="104" mass="11553">MRQVKTMVVHPHFSTLSYDSDIALTQPNVSLEYSDAVRPVCLPNSTRDIILLFPLHCVWMGSLKKVMPVLDNEICDINCYFSYPGGITARMLCAGFVPVGGQDC</sequence>
<name>A0A851FBA5_PITSO</name>
<dbReference type="PANTHER" id="PTHR24252:SF7">
    <property type="entry name" value="HYALIN"/>
    <property type="match status" value="1"/>
</dbReference>
<dbReference type="SUPFAM" id="SSF50494">
    <property type="entry name" value="Trypsin-like serine proteases"/>
    <property type="match status" value="1"/>
</dbReference>
<gene>
    <name evidence="3" type="primary">Ovch1</name>
    <name evidence="3" type="ORF">PITSOR_R15639</name>
</gene>
<evidence type="ECO:0000256" key="1">
    <source>
        <dbReference type="ARBA" id="ARBA00023157"/>
    </source>
</evidence>
<dbReference type="Gene3D" id="2.40.10.10">
    <property type="entry name" value="Trypsin-like serine proteases"/>
    <property type="match status" value="1"/>
</dbReference>
<dbReference type="Proteomes" id="UP000633448">
    <property type="component" value="Unassembled WGS sequence"/>
</dbReference>
<feature type="domain" description="Peptidase S1" evidence="2">
    <location>
        <begin position="3"/>
        <end position="102"/>
    </location>
</feature>
<feature type="non-terminal residue" evidence="3">
    <location>
        <position position="104"/>
    </location>
</feature>
<dbReference type="Pfam" id="PF00089">
    <property type="entry name" value="Trypsin"/>
    <property type="match status" value="1"/>
</dbReference>
<comment type="caution">
    <text evidence="3">The sequence shown here is derived from an EMBL/GenBank/DDBJ whole genome shotgun (WGS) entry which is preliminary data.</text>
</comment>
<keyword evidence="1" id="KW-1015">Disulfide bond</keyword>
<dbReference type="InterPro" id="IPR009003">
    <property type="entry name" value="Peptidase_S1_PA"/>
</dbReference>
<protein>
    <submittedName>
        <fullName evidence="3">OVCH1 protein</fullName>
    </submittedName>
</protein>